<evidence type="ECO:0000313" key="2">
    <source>
        <dbReference type="EMBL" id="OUE04323.1"/>
    </source>
</evidence>
<organism evidence="2 3">
    <name type="scientific">Clavibacter michiganensis subsp. michiganensis</name>
    <dbReference type="NCBI Taxonomy" id="33013"/>
    <lineage>
        <taxon>Bacteria</taxon>
        <taxon>Bacillati</taxon>
        <taxon>Actinomycetota</taxon>
        <taxon>Actinomycetes</taxon>
        <taxon>Micrococcales</taxon>
        <taxon>Microbacteriaceae</taxon>
        <taxon>Clavibacter</taxon>
    </lineage>
</organism>
<comment type="caution">
    <text evidence="2">The sequence shown here is derived from an EMBL/GenBank/DDBJ whole genome shotgun (WGS) entry which is preliminary data.</text>
</comment>
<dbReference type="AlphaFoldDB" id="A0A251XM88"/>
<feature type="compositionally biased region" description="Basic and acidic residues" evidence="1">
    <location>
        <begin position="138"/>
        <end position="148"/>
    </location>
</feature>
<feature type="region of interest" description="Disordered" evidence="1">
    <location>
        <begin position="393"/>
        <end position="414"/>
    </location>
</feature>
<feature type="compositionally biased region" description="Basic and acidic residues" evidence="1">
    <location>
        <begin position="106"/>
        <end position="124"/>
    </location>
</feature>
<feature type="compositionally biased region" description="Basic and acidic residues" evidence="1">
    <location>
        <begin position="393"/>
        <end position="407"/>
    </location>
</feature>
<feature type="region of interest" description="Disordered" evidence="1">
    <location>
        <begin position="87"/>
        <end position="202"/>
    </location>
</feature>
<accession>A0A251XM88</accession>
<gene>
    <name evidence="2" type="ORF">CMMCAS07_05205</name>
</gene>
<dbReference type="InterPro" id="IPR046039">
    <property type="entry name" value="DUF5997"/>
</dbReference>
<dbReference type="Proteomes" id="UP000195062">
    <property type="component" value="Unassembled WGS sequence"/>
</dbReference>
<feature type="compositionally biased region" description="Polar residues" evidence="1">
    <location>
        <begin position="184"/>
        <end position="197"/>
    </location>
</feature>
<protein>
    <submittedName>
        <fullName evidence="2">Uncharacterized protein</fullName>
    </submittedName>
</protein>
<evidence type="ECO:0000313" key="3">
    <source>
        <dbReference type="Proteomes" id="UP000195062"/>
    </source>
</evidence>
<feature type="compositionally biased region" description="Low complexity" evidence="1">
    <location>
        <begin position="255"/>
        <end position="271"/>
    </location>
</feature>
<feature type="compositionally biased region" description="Basic and acidic residues" evidence="1">
    <location>
        <begin position="1"/>
        <end position="14"/>
    </location>
</feature>
<evidence type="ECO:0000256" key="1">
    <source>
        <dbReference type="SAM" id="MobiDB-lite"/>
    </source>
</evidence>
<reference evidence="2 3" key="1">
    <citation type="submission" date="2016-08" db="EMBL/GenBank/DDBJ databases">
        <title>Genome sequence of Clavibacter michiganensis subsp. michiganensis strain CASJ007.</title>
        <authorList>
            <person name="Thapa S.P."/>
            <person name="Coaker G."/>
        </authorList>
    </citation>
    <scope>NUCLEOTIDE SEQUENCE [LARGE SCALE GENOMIC DNA]</scope>
    <source>
        <strain evidence="2">CASJ007</strain>
    </source>
</reference>
<dbReference type="Pfam" id="PF19460">
    <property type="entry name" value="DUF5997"/>
    <property type="match status" value="1"/>
</dbReference>
<name>A0A251XM88_CLAMM</name>
<feature type="region of interest" description="Disordered" evidence="1">
    <location>
        <begin position="255"/>
        <end position="278"/>
    </location>
</feature>
<feature type="region of interest" description="Disordered" evidence="1">
    <location>
        <begin position="1"/>
        <end position="49"/>
    </location>
</feature>
<keyword evidence="3" id="KW-1185">Reference proteome</keyword>
<dbReference type="EMBL" id="MDHH01000001">
    <property type="protein sequence ID" value="OUE04323.1"/>
    <property type="molecule type" value="Genomic_DNA"/>
</dbReference>
<feature type="compositionally biased region" description="Low complexity" evidence="1">
    <location>
        <begin position="149"/>
        <end position="176"/>
    </location>
</feature>
<proteinExistence type="predicted"/>
<sequence length="414" mass="43291">MQPAERMRHDHEADAGGDQLDGGGGVLGHRDGIRARGAPGPARHPLGRLQEQVIRQVGDRHGVGRGVRVLLGQDRDLDLAVERHDREAAAVDGEAEERDVGGSVDEGGRRVGLGERHDPQRHVGDALVPGAGPLGDGDAGHDRDDETARGAAASSARRASSAAIAARASASRSSPAGLRRVGPSSRTNSSTPQSASRSRTDRLTAMRETLRAFAARAKCSSSATAAKCRRAVGSASTGVPSMARTVVARGAAAGRIQASAGRPGPRRYPGGMTSPGSSQTMKAATAAKKLGVHLPATPVEFQESTPSRAELAEMHENPPEWLATLLRDGPHPRQVIAGKLGISIAGLARGGVDEALTTAQIKELLQAPPQWLVQERATQAEVREEQIRVKNRDAGRAAMAAERERQDGAGGARR</sequence>